<name>A0A7R9FJ75_9NEOP</name>
<organism evidence="1">
    <name type="scientific">Timema tahoe</name>
    <dbReference type="NCBI Taxonomy" id="61484"/>
    <lineage>
        <taxon>Eukaryota</taxon>
        <taxon>Metazoa</taxon>
        <taxon>Ecdysozoa</taxon>
        <taxon>Arthropoda</taxon>
        <taxon>Hexapoda</taxon>
        <taxon>Insecta</taxon>
        <taxon>Pterygota</taxon>
        <taxon>Neoptera</taxon>
        <taxon>Polyneoptera</taxon>
        <taxon>Phasmatodea</taxon>
        <taxon>Timematodea</taxon>
        <taxon>Timematoidea</taxon>
        <taxon>Timematidae</taxon>
        <taxon>Timema</taxon>
    </lineage>
</organism>
<accession>A0A7R9FJ75</accession>
<gene>
    <name evidence="1" type="ORF">TTEB3V08_LOCUS2305</name>
</gene>
<dbReference type="AlphaFoldDB" id="A0A7R9FJ75"/>
<dbReference type="EMBL" id="OE000535">
    <property type="protein sequence ID" value="CAD7454191.1"/>
    <property type="molecule type" value="Genomic_DNA"/>
</dbReference>
<sequence>MSAVRSAVTVLGQPPREAVIKELVRRAKLDLERLHLSYGQIKKNHTSVLKITSAPFQHSGLNEDVLHVDVLLRVDIRRRLLKAINGYFLVETRLTVQRSLASYEHNDKVLFAPREPALALFYLLLINQEALDPHWRARGLNAKLKVWFASDGETVPLRQARPPLAVTSHELLRLCRLFYSLTVHARTFAPAPDSSNLSL</sequence>
<evidence type="ECO:0000313" key="1">
    <source>
        <dbReference type="EMBL" id="CAD7454191.1"/>
    </source>
</evidence>
<protein>
    <submittedName>
        <fullName evidence="1">Uncharacterized protein</fullName>
    </submittedName>
</protein>
<reference evidence="1" key="1">
    <citation type="submission" date="2020-11" db="EMBL/GenBank/DDBJ databases">
        <authorList>
            <person name="Tran Van P."/>
        </authorList>
    </citation>
    <scope>NUCLEOTIDE SEQUENCE</scope>
</reference>
<proteinExistence type="predicted"/>